<dbReference type="InterPro" id="IPR047863">
    <property type="entry name" value="Ribosomal_uS8_CS"/>
</dbReference>
<dbReference type="NCBIfam" id="NF001109">
    <property type="entry name" value="PRK00136.1"/>
    <property type="match status" value="1"/>
</dbReference>
<dbReference type="Proteomes" id="UP000546464">
    <property type="component" value="Unassembled WGS sequence"/>
</dbReference>
<evidence type="ECO:0000256" key="5">
    <source>
        <dbReference type="ARBA" id="ARBA00046740"/>
    </source>
</evidence>
<dbReference type="GO" id="GO:0019843">
    <property type="term" value="F:rRNA binding"/>
    <property type="evidence" value="ECO:0007669"/>
    <property type="project" value="UniProtKB-UniRule"/>
</dbReference>
<dbReference type="Gene3D" id="3.30.1370.30">
    <property type="match status" value="1"/>
</dbReference>
<dbReference type="PANTHER" id="PTHR11758">
    <property type="entry name" value="40S RIBOSOMAL PROTEIN S15A"/>
    <property type="match status" value="1"/>
</dbReference>
<dbReference type="GO" id="GO:0005737">
    <property type="term" value="C:cytoplasm"/>
    <property type="evidence" value="ECO:0007669"/>
    <property type="project" value="UniProtKB-ARBA"/>
</dbReference>
<comment type="function">
    <text evidence="6">One of the primary rRNA binding proteins, it binds directly to 16S rRNA central domain where it helps coordinate assembly of the platform of the 30S subunit.</text>
</comment>
<gene>
    <name evidence="6 8" type="primary">rpsH</name>
    <name evidence="8" type="ORF">H5P28_03445</name>
</gene>
<dbReference type="Pfam" id="PF00410">
    <property type="entry name" value="Ribosomal_S8"/>
    <property type="match status" value="1"/>
</dbReference>
<evidence type="ECO:0000256" key="3">
    <source>
        <dbReference type="ARBA" id="ARBA00023274"/>
    </source>
</evidence>
<dbReference type="InterPro" id="IPR035987">
    <property type="entry name" value="Ribosomal_uS8_sf"/>
</dbReference>
<organism evidence="8 9">
    <name type="scientific">Ruficoccus amylovorans</name>
    <dbReference type="NCBI Taxonomy" id="1804625"/>
    <lineage>
        <taxon>Bacteria</taxon>
        <taxon>Pseudomonadati</taxon>
        <taxon>Verrucomicrobiota</taxon>
        <taxon>Opitutia</taxon>
        <taxon>Puniceicoccales</taxon>
        <taxon>Cerasicoccaceae</taxon>
        <taxon>Ruficoccus</taxon>
    </lineage>
</organism>
<dbReference type="Gene3D" id="3.30.1490.10">
    <property type="match status" value="1"/>
</dbReference>
<reference evidence="8 9" key="1">
    <citation type="submission" date="2020-07" db="EMBL/GenBank/DDBJ databases">
        <authorList>
            <person name="Feng X."/>
        </authorList>
    </citation>
    <scope>NUCLEOTIDE SEQUENCE [LARGE SCALE GENOMIC DNA]</scope>
    <source>
        <strain evidence="8 9">JCM31066</strain>
    </source>
</reference>
<keyword evidence="9" id="KW-1185">Reference proteome</keyword>
<dbReference type="RefSeq" id="WP_185674318.1">
    <property type="nucleotide sequence ID" value="NZ_JACHVB010000013.1"/>
</dbReference>
<dbReference type="EMBL" id="JACHVB010000013">
    <property type="protein sequence ID" value="MBC2593309.1"/>
    <property type="molecule type" value="Genomic_DNA"/>
</dbReference>
<evidence type="ECO:0000313" key="8">
    <source>
        <dbReference type="EMBL" id="MBC2593309.1"/>
    </source>
</evidence>
<evidence type="ECO:0000313" key="9">
    <source>
        <dbReference type="Proteomes" id="UP000546464"/>
    </source>
</evidence>
<keyword evidence="2 6" id="KW-0689">Ribosomal protein</keyword>
<dbReference type="GO" id="GO:0005840">
    <property type="term" value="C:ribosome"/>
    <property type="evidence" value="ECO:0007669"/>
    <property type="project" value="UniProtKB-KW"/>
</dbReference>
<proteinExistence type="inferred from homology"/>
<evidence type="ECO:0000256" key="1">
    <source>
        <dbReference type="ARBA" id="ARBA00006471"/>
    </source>
</evidence>
<sequence>MAVHDTIGDFLTNLRNASAAGKDTCTVRYSKLRAGIAQILLRDGYVSDVSEVEEVKGQRNLIITLKYVDASSAIVGIERYSKPGRRLYAKHTDIPRVLGGLGTSILTTSKGILSDRDARREKVGGEVICKVW</sequence>
<dbReference type="GO" id="GO:0003735">
    <property type="term" value="F:structural constituent of ribosome"/>
    <property type="evidence" value="ECO:0007669"/>
    <property type="project" value="InterPro"/>
</dbReference>
<evidence type="ECO:0000256" key="4">
    <source>
        <dbReference type="ARBA" id="ARBA00035258"/>
    </source>
</evidence>
<evidence type="ECO:0000256" key="2">
    <source>
        <dbReference type="ARBA" id="ARBA00022980"/>
    </source>
</evidence>
<dbReference type="FunFam" id="3.30.1490.10:FF:000001">
    <property type="entry name" value="30S ribosomal protein S8"/>
    <property type="match status" value="1"/>
</dbReference>
<protein>
    <recommendedName>
        <fullName evidence="4 6">Small ribosomal subunit protein uS8</fullName>
    </recommendedName>
</protein>
<keyword evidence="6" id="KW-0699">rRNA-binding</keyword>
<keyword evidence="6" id="KW-0694">RNA-binding</keyword>
<accession>A0A842HAZ9</accession>
<dbReference type="PROSITE" id="PS00053">
    <property type="entry name" value="RIBOSOMAL_S8"/>
    <property type="match status" value="1"/>
</dbReference>
<dbReference type="InterPro" id="IPR000630">
    <property type="entry name" value="Ribosomal_uS8"/>
</dbReference>
<dbReference type="AlphaFoldDB" id="A0A842HAZ9"/>
<evidence type="ECO:0000256" key="7">
    <source>
        <dbReference type="RuleBase" id="RU003660"/>
    </source>
</evidence>
<comment type="similarity">
    <text evidence="1 6 7">Belongs to the universal ribosomal protein uS8 family.</text>
</comment>
<keyword evidence="3 6" id="KW-0687">Ribonucleoprotein</keyword>
<dbReference type="GO" id="GO:1990904">
    <property type="term" value="C:ribonucleoprotein complex"/>
    <property type="evidence" value="ECO:0007669"/>
    <property type="project" value="UniProtKB-KW"/>
</dbReference>
<dbReference type="GO" id="GO:0006412">
    <property type="term" value="P:translation"/>
    <property type="evidence" value="ECO:0007669"/>
    <property type="project" value="UniProtKB-UniRule"/>
</dbReference>
<comment type="subunit">
    <text evidence="5 6">Part of the 30S ribosomal subunit. Contacts proteins S5 and S12.</text>
</comment>
<dbReference type="HAMAP" id="MF_01302_B">
    <property type="entry name" value="Ribosomal_uS8_B"/>
    <property type="match status" value="1"/>
</dbReference>
<dbReference type="SUPFAM" id="SSF56047">
    <property type="entry name" value="Ribosomal protein S8"/>
    <property type="match status" value="1"/>
</dbReference>
<comment type="caution">
    <text evidence="8">The sequence shown here is derived from an EMBL/GenBank/DDBJ whole genome shotgun (WGS) entry which is preliminary data.</text>
</comment>
<evidence type="ECO:0000256" key="6">
    <source>
        <dbReference type="HAMAP-Rule" id="MF_01302"/>
    </source>
</evidence>
<name>A0A842HAZ9_9BACT</name>